<dbReference type="InterPro" id="IPR036420">
    <property type="entry name" value="BRCT_dom_sf"/>
</dbReference>
<dbReference type="PANTHER" id="PTHR15321:SF3">
    <property type="entry name" value="TP53-BINDING PROTEIN 1"/>
    <property type="match status" value="1"/>
</dbReference>
<feature type="domain" description="BRCT" evidence="5">
    <location>
        <begin position="727"/>
        <end position="850"/>
    </location>
</feature>
<evidence type="ECO:0000259" key="5">
    <source>
        <dbReference type="PROSITE" id="PS50172"/>
    </source>
</evidence>
<feature type="compositionally biased region" description="Polar residues" evidence="4">
    <location>
        <begin position="113"/>
        <end position="132"/>
    </location>
</feature>
<keyword evidence="2" id="KW-0227">DNA damage</keyword>
<name>A0A166I3W7_9AGAM</name>
<dbReference type="SUPFAM" id="SSF52113">
    <property type="entry name" value="BRCT domain"/>
    <property type="match status" value="1"/>
</dbReference>
<dbReference type="InterPro" id="IPR001357">
    <property type="entry name" value="BRCT_dom"/>
</dbReference>
<dbReference type="GO" id="GO:0000077">
    <property type="term" value="P:DNA damage checkpoint signaling"/>
    <property type="evidence" value="ECO:0007669"/>
    <property type="project" value="TreeGrafter"/>
</dbReference>
<dbReference type="InterPro" id="IPR047249">
    <property type="entry name" value="BRCT_p53bp1-like_rpt1"/>
</dbReference>
<protein>
    <recommendedName>
        <fullName evidence="5">BRCT domain-containing protein</fullName>
    </recommendedName>
</protein>
<comment type="subcellular location">
    <subcellularLocation>
        <location evidence="1">Nucleus</location>
    </subcellularLocation>
</comment>
<dbReference type="Proteomes" id="UP000076532">
    <property type="component" value="Unassembled WGS sequence"/>
</dbReference>
<evidence type="ECO:0000256" key="1">
    <source>
        <dbReference type="ARBA" id="ARBA00004123"/>
    </source>
</evidence>
<evidence type="ECO:0000313" key="6">
    <source>
        <dbReference type="EMBL" id="KZP19516.1"/>
    </source>
</evidence>
<dbReference type="CDD" id="cd17724">
    <property type="entry name" value="BRCT_p53bp1_rpt2"/>
    <property type="match status" value="1"/>
</dbReference>
<dbReference type="InterPro" id="IPR041297">
    <property type="entry name" value="Crb2_Tudor"/>
</dbReference>
<dbReference type="PROSITE" id="PS50172">
    <property type="entry name" value="BRCT"/>
    <property type="match status" value="1"/>
</dbReference>
<feature type="compositionally biased region" description="Acidic residues" evidence="4">
    <location>
        <begin position="491"/>
        <end position="514"/>
    </location>
</feature>
<reference evidence="6 7" key="1">
    <citation type="journal article" date="2016" name="Mol. Biol. Evol.">
        <title>Comparative Genomics of Early-Diverging Mushroom-Forming Fungi Provides Insights into the Origins of Lignocellulose Decay Capabilities.</title>
        <authorList>
            <person name="Nagy L.G."/>
            <person name="Riley R."/>
            <person name="Tritt A."/>
            <person name="Adam C."/>
            <person name="Daum C."/>
            <person name="Floudas D."/>
            <person name="Sun H."/>
            <person name="Yadav J.S."/>
            <person name="Pangilinan J."/>
            <person name="Larsson K.H."/>
            <person name="Matsuura K."/>
            <person name="Barry K."/>
            <person name="Labutti K."/>
            <person name="Kuo R."/>
            <person name="Ohm R.A."/>
            <person name="Bhattacharya S.S."/>
            <person name="Shirouzu T."/>
            <person name="Yoshinaga Y."/>
            <person name="Martin F.M."/>
            <person name="Grigoriev I.V."/>
            <person name="Hibbett D.S."/>
        </authorList>
    </citation>
    <scope>NUCLEOTIDE SEQUENCE [LARGE SCALE GENOMIC DNA]</scope>
    <source>
        <strain evidence="6 7">CBS 109695</strain>
    </source>
</reference>
<dbReference type="AlphaFoldDB" id="A0A166I3W7"/>
<dbReference type="InterPro" id="IPR047252">
    <property type="entry name" value="TP53BP1-like"/>
</dbReference>
<feature type="compositionally biased region" description="Low complexity" evidence="4">
    <location>
        <begin position="436"/>
        <end position="454"/>
    </location>
</feature>
<dbReference type="GO" id="GO:0042393">
    <property type="term" value="F:histone binding"/>
    <property type="evidence" value="ECO:0007669"/>
    <property type="project" value="TreeGrafter"/>
</dbReference>
<dbReference type="EMBL" id="KV417563">
    <property type="protein sequence ID" value="KZP19516.1"/>
    <property type="molecule type" value="Genomic_DNA"/>
</dbReference>
<feature type="compositionally biased region" description="Basic and acidic residues" evidence="4">
    <location>
        <begin position="1"/>
        <end position="14"/>
    </location>
</feature>
<dbReference type="OrthoDB" id="129353at2759"/>
<evidence type="ECO:0000256" key="2">
    <source>
        <dbReference type="ARBA" id="ARBA00022763"/>
    </source>
</evidence>
<dbReference type="GO" id="GO:0005634">
    <property type="term" value="C:nucleus"/>
    <property type="evidence" value="ECO:0007669"/>
    <property type="project" value="UniProtKB-SubCell"/>
</dbReference>
<accession>A0A166I3W7</accession>
<proteinExistence type="predicted"/>
<evidence type="ECO:0000256" key="4">
    <source>
        <dbReference type="SAM" id="MobiDB-lite"/>
    </source>
</evidence>
<feature type="compositionally biased region" description="Polar residues" evidence="4">
    <location>
        <begin position="537"/>
        <end position="554"/>
    </location>
</feature>
<organism evidence="6 7">
    <name type="scientific">Athelia psychrophila</name>
    <dbReference type="NCBI Taxonomy" id="1759441"/>
    <lineage>
        <taxon>Eukaryota</taxon>
        <taxon>Fungi</taxon>
        <taxon>Dikarya</taxon>
        <taxon>Basidiomycota</taxon>
        <taxon>Agaricomycotina</taxon>
        <taxon>Agaricomycetes</taxon>
        <taxon>Agaricomycetidae</taxon>
        <taxon>Atheliales</taxon>
        <taxon>Atheliaceae</taxon>
        <taxon>Athelia</taxon>
    </lineage>
</organism>
<evidence type="ECO:0000313" key="7">
    <source>
        <dbReference type="Proteomes" id="UP000076532"/>
    </source>
</evidence>
<feature type="region of interest" description="Disordered" evidence="4">
    <location>
        <begin position="1"/>
        <end position="570"/>
    </location>
</feature>
<feature type="compositionally biased region" description="Basic residues" evidence="4">
    <location>
        <begin position="520"/>
        <end position="535"/>
    </location>
</feature>
<feature type="compositionally biased region" description="Polar residues" evidence="4">
    <location>
        <begin position="200"/>
        <end position="214"/>
    </location>
</feature>
<dbReference type="Pfam" id="PF18115">
    <property type="entry name" value="Tudor_3"/>
    <property type="match status" value="1"/>
</dbReference>
<dbReference type="Gene3D" id="3.40.50.10190">
    <property type="entry name" value="BRCT domain"/>
    <property type="match status" value="1"/>
</dbReference>
<sequence>MPVRTSRNDRDRLSQDSFGGAVSQDHEKDFRASAKQFHVPLSELGRASEHETDTQPVDVEPSPPDEADDLARSLLALSNSDSGGAQSQDHMSQQSMDVDINANIVKSYEDEPGQNTQASTQGYGVSQLSSSYERLLEGKYSQPDPHPDTPPAEPATQMNVDENPTPLEATQPDESSGDVVMNPSEDVGTTATPHPVGGFSNPQTGPRSLASTVNKKWRLQKLNIPVPPHPPAQSLVPSSTHDPLVVPESVIADTQPSEFTETPIPRMRTFPPPRANGLSRRKLSPVSSPPRSDMEIVPDSEPPLTGPAQLTPSQHKRPVAGARPQPQGAPPSPRKETAPAADHSKAETGESDDDDVPLAVARALPKGLQANKGKGKAVAASSAVGSNRTVADGRQNRTGASDGRSLEGGVPSSAPEQDEAKPVPAAQRGRGKGRAGKPASSASERTTRSASAASNIPAKKRRISSETDDDEDELRLKGRGPVSIPKAEKREEEEETEPADQDDYGEDVQDDNESEAGPTGRKRKRVTKPKARPKTASKASIKSNLSRGTPTLHTRPNKRLRSVNSTTTRAAEDAATRVFALWKADAHYYSGTVHSHMGASQFLVQFDDDSEATVDVSKMRRRDLRPGDELILVSDNRQAVVKQAGHNGPTVEVDDGDELESFDVEFRDLRIAVRTINKHWQDRGVDIEDVVPIIRSKSLKSTPSPSKASLLSVASSKSRGKALNKVGLVITMSSNNTNSSNANEANPDAEREKITAIVKNNGGTMIDDWSSIISMDGKHSNSNKRWVAVADDIAVNCKNGITKVYLVANDANSKPKYLIALALGIPCVHLEWVHSMAGKNDLADWQPFLLPAGSSTSLGDVRMTQMVDCEWGSSTAHLKDIMDNQVASKLFAALSILCVGRDFVPAGKTKRASDFSSTNSVDGKESSRAVPSIVLAMGARRVEAVTEAKYASDPTFKTFDFVVVKDISDSVPGLPKPNVTKLVHFPWVKESLMTGRLLPLPKW</sequence>
<dbReference type="CDD" id="cd17745">
    <property type="entry name" value="BRCT_p53bp1_rpt1"/>
    <property type="match status" value="1"/>
</dbReference>
<dbReference type="InterPro" id="IPR047250">
    <property type="entry name" value="BRCT_p53bp1-like_rpt2"/>
</dbReference>
<keyword evidence="3" id="KW-0539">Nucleus</keyword>
<dbReference type="GO" id="GO:0045944">
    <property type="term" value="P:positive regulation of transcription by RNA polymerase II"/>
    <property type="evidence" value="ECO:0007669"/>
    <property type="project" value="TreeGrafter"/>
</dbReference>
<dbReference type="Gene3D" id="2.30.30.140">
    <property type="match status" value="1"/>
</dbReference>
<feature type="compositionally biased region" description="Basic and acidic residues" evidence="4">
    <location>
        <begin position="333"/>
        <end position="348"/>
    </location>
</feature>
<feature type="compositionally biased region" description="Low complexity" evidence="4">
    <location>
        <begin position="370"/>
        <end position="387"/>
    </location>
</feature>
<feature type="compositionally biased region" description="Low complexity" evidence="4">
    <location>
        <begin position="72"/>
        <end position="97"/>
    </location>
</feature>
<keyword evidence="7" id="KW-1185">Reference proteome</keyword>
<dbReference type="SUPFAM" id="SSF63748">
    <property type="entry name" value="Tudor/PWWP/MBT"/>
    <property type="match status" value="1"/>
</dbReference>
<dbReference type="PANTHER" id="PTHR15321">
    <property type="entry name" value="TUMOR SUPPRESSOR P53-BINDING PROTEIN 1"/>
    <property type="match status" value="1"/>
</dbReference>
<dbReference type="STRING" id="436010.A0A166I3W7"/>
<evidence type="ECO:0000256" key="3">
    <source>
        <dbReference type="ARBA" id="ARBA00023242"/>
    </source>
</evidence>
<gene>
    <name evidence="6" type="ORF">FIBSPDRAFT_828087</name>
</gene>